<reference evidence="9 10" key="1">
    <citation type="submission" date="2016-10" db="EMBL/GenBank/DDBJ databases">
        <title>Comparative genome analysis of multiple Pseudomonas spp. focuses on biocontrol and plant growth promoting traits.</title>
        <authorList>
            <person name="Tao X.-Y."/>
            <person name="Taylor C.G."/>
        </authorList>
    </citation>
    <scope>NUCLEOTIDE SEQUENCE [LARGE SCALE GENOMIC DNA]</scope>
    <source>
        <strain evidence="9 10">94G2</strain>
    </source>
</reference>
<evidence type="ECO:0000256" key="5">
    <source>
        <dbReference type="ARBA" id="ARBA00022692"/>
    </source>
</evidence>
<feature type="transmembrane region" description="Helical" evidence="8">
    <location>
        <begin position="18"/>
        <end position="36"/>
    </location>
</feature>
<organism evidence="9 10">
    <name type="scientific">Pseudomonas frederiksbergensis</name>
    <dbReference type="NCBI Taxonomy" id="104087"/>
    <lineage>
        <taxon>Bacteria</taxon>
        <taxon>Pseudomonadati</taxon>
        <taxon>Pseudomonadota</taxon>
        <taxon>Gammaproteobacteria</taxon>
        <taxon>Pseudomonadales</taxon>
        <taxon>Pseudomonadaceae</taxon>
        <taxon>Pseudomonas</taxon>
    </lineage>
</organism>
<evidence type="ECO:0000256" key="6">
    <source>
        <dbReference type="ARBA" id="ARBA00022989"/>
    </source>
</evidence>
<dbReference type="EMBL" id="MOBL01000011">
    <property type="protein sequence ID" value="RON33263.1"/>
    <property type="molecule type" value="Genomic_DNA"/>
</dbReference>
<accession>A0A423J6B9</accession>
<evidence type="ECO:0000256" key="7">
    <source>
        <dbReference type="ARBA" id="ARBA00023136"/>
    </source>
</evidence>
<keyword evidence="3" id="KW-0813">Transport</keyword>
<gene>
    <name evidence="9" type="ORF">BK661_12785</name>
</gene>
<feature type="transmembrane region" description="Helical" evidence="8">
    <location>
        <begin position="318"/>
        <end position="343"/>
    </location>
</feature>
<evidence type="ECO:0000256" key="2">
    <source>
        <dbReference type="ARBA" id="ARBA00009773"/>
    </source>
</evidence>
<dbReference type="Pfam" id="PF01594">
    <property type="entry name" value="AI-2E_transport"/>
    <property type="match status" value="1"/>
</dbReference>
<evidence type="ECO:0000256" key="3">
    <source>
        <dbReference type="ARBA" id="ARBA00022448"/>
    </source>
</evidence>
<keyword evidence="6 8" id="KW-1133">Transmembrane helix</keyword>
<proteinExistence type="inferred from homology"/>
<feature type="transmembrane region" description="Helical" evidence="8">
    <location>
        <begin position="271"/>
        <end position="298"/>
    </location>
</feature>
<evidence type="ECO:0000313" key="10">
    <source>
        <dbReference type="Proteomes" id="UP000283260"/>
    </source>
</evidence>
<keyword evidence="4" id="KW-1003">Cell membrane</keyword>
<dbReference type="GO" id="GO:0005886">
    <property type="term" value="C:plasma membrane"/>
    <property type="evidence" value="ECO:0007669"/>
    <property type="project" value="UniProtKB-SubCell"/>
</dbReference>
<dbReference type="AlphaFoldDB" id="A0A423J6B9"/>
<evidence type="ECO:0000256" key="1">
    <source>
        <dbReference type="ARBA" id="ARBA00004651"/>
    </source>
</evidence>
<feature type="transmembrane region" description="Helical" evidence="8">
    <location>
        <begin position="72"/>
        <end position="95"/>
    </location>
</feature>
<dbReference type="Proteomes" id="UP000283260">
    <property type="component" value="Unassembled WGS sequence"/>
</dbReference>
<evidence type="ECO:0000256" key="4">
    <source>
        <dbReference type="ARBA" id="ARBA00022475"/>
    </source>
</evidence>
<keyword evidence="5 8" id="KW-0812">Transmembrane</keyword>
<comment type="similarity">
    <text evidence="2">Belongs to the autoinducer-2 exporter (AI-2E) (TC 2.A.86) family.</text>
</comment>
<feature type="transmembrane region" description="Helical" evidence="8">
    <location>
        <begin position="162"/>
        <end position="185"/>
    </location>
</feature>
<dbReference type="PANTHER" id="PTHR21716">
    <property type="entry name" value="TRANSMEMBRANE PROTEIN"/>
    <property type="match status" value="1"/>
</dbReference>
<keyword evidence="7 8" id="KW-0472">Membrane</keyword>
<dbReference type="RefSeq" id="WP_123497143.1">
    <property type="nucleotide sequence ID" value="NZ_JBNDJZ010000001.1"/>
</dbReference>
<evidence type="ECO:0000313" key="9">
    <source>
        <dbReference type="EMBL" id="RON33263.1"/>
    </source>
</evidence>
<protein>
    <submittedName>
        <fullName evidence="9">AI-2E family transporter</fullName>
    </submittedName>
</protein>
<name>A0A423J6B9_9PSED</name>
<sequence length="373" mass="39701">MVPIPLLEKVFSRDLLDVLIRAGVIAVLVMFCFQIFSPFLDLMLWSVILAITLYPLQIRFKGKLGNKDGITATLIVFIVISILMVPIYLLGASLADSVERVMTMVKTDSFHIPPPSDAIASWPLVGEPLYNLWAQATTDLPDLAHKFMPQIKGVSLSLLSKLAGVGMGLLLFIVALIIAGIFLAYGESGHRSAVQIVSRFSGPIKGPKIADLCTATIRAVALGVVGIAFIQMLLVGIGFVFMGVPGAGLLALAVLLLGIMQLPATLITLPVIVFVFMSEGASTATIVFAIYVFIAGLVDNVLKPLLLGRGVDVPMPVVLIGALGGMVTGGILGLFIGPVILAVGYQLFWEWVDQAQEPGPDNQGPDTAVEDIR</sequence>
<feature type="transmembrane region" description="Helical" evidence="8">
    <location>
        <begin position="209"/>
        <end position="230"/>
    </location>
</feature>
<evidence type="ECO:0000256" key="8">
    <source>
        <dbReference type="SAM" id="Phobius"/>
    </source>
</evidence>
<comment type="subcellular location">
    <subcellularLocation>
        <location evidence="1">Cell membrane</location>
        <topology evidence="1">Multi-pass membrane protein</topology>
    </subcellularLocation>
</comment>
<comment type="caution">
    <text evidence="9">The sequence shown here is derived from an EMBL/GenBank/DDBJ whole genome shotgun (WGS) entry which is preliminary data.</text>
</comment>
<dbReference type="InterPro" id="IPR002549">
    <property type="entry name" value="AI-2E-like"/>
</dbReference>
<dbReference type="PANTHER" id="PTHR21716:SF67">
    <property type="entry name" value="TRANSPORT PROTEIN YDIK-RELATED"/>
    <property type="match status" value="1"/>
</dbReference>